<comment type="similarity">
    <text evidence="2">Belongs to the transpeptidase family.</text>
</comment>
<dbReference type="InterPro" id="IPR001460">
    <property type="entry name" value="PCN-bd_Tpept"/>
</dbReference>
<organism evidence="7 8">
    <name type="scientific">Clostridium estertheticum</name>
    <dbReference type="NCBI Taxonomy" id="238834"/>
    <lineage>
        <taxon>Bacteria</taxon>
        <taxon>Bacillati</taxon>
        <taxon>Bacillota</taxon>
        <taxon>Clostridia</taxon>
        <taxon>Eubacteriales</taxon>
        <taxon>Clostridiaceae</taxon>
        <taxon>Clostridium</taxon>
    </lineage>
</organism>
<dbReference type="Pfam" id="PF05223">
    <property type="entry name" value="MecA_N"/>
    <property type="match status" value="1"/>
</dbReference>
<dbReference type="AlphaFoldDB" id="A0AA47ENQ7"/>
<evidence type="ECO:0000259" key="6">
    <source>
        <dbReference type="Pfam" id="PF05223"/>
    </source>
</evidence>
<evidence type="ECO:0000259" key="5">
    <source>
        <dbReference type="Pfam" id="PF03717"/>
    </source>
</evidence>
<dbReference type="GO" id="GO:0071972">
    <property type="term" value="F:peptidoglycan L,D-transpeptidase activity"/>
    <property type="evidence" value="ECO:0007669"/>
    <property type="project" value="TreeGrafter"/>
</dbReference>
<dbReference type="Pfam" id="PF00905">
    <property type="entry name" value="Transpeptidase"/>
    <property type="match status" value="1"/>
</dbReference>
<evidence type="ECO:0000256" key="2">
    <source>
        <dbReference type="ARBA" id="ARBA00007171"/>
    </source>
</evidence>
<dbReference type="GO" id="GO:0008658">
    <property type="term" value="F:penicillin binding"/>
    <property type="evidence" value="ECO:0007669"/>
    <property type="project" value="InterPro"/>
</dbReference>
<dbReference type="GO" id="GO:0046677">
    <property type="term" value="P:response to antibiotic"/>
    <property type="evidence" value="ECO:0007669"/>
    <property type="project" value="InterPro"/>
</dbReference>
<name>A0AA47ENQ7_9CLOT</name>
<dbReference type="Gene3D" id="3.40.710.10">
    <property type="entry name" value="DD-peptidase/beta-lactamase superfamily"/>
    <property type="match status" value="1"/>
</dbReference>
<dbReference type="SUPFAM" id="SSF56519">
    <property type="entry name" value="Penicillin binding protein dimerisation domain"/>
    <property type="match status" value="1"/>
</dbReference>
<sequence length="690" mass="76071">MLRKYLKVSLLTILCMVLVVTGVFMFTIYTKVDSATKTFDTYKTMWVKQDFKTMYNMLSVKTKETITEKQFVDKYNAIYKGIAAKNIVIKVENEEKIKDGNKKTIKIPFSIVMNTTAGQLKMPGYQATMIKEKVNKKKQWTIVWDEKMILPNMGVGDKIKVIALPAIRGEIYDRNKKPLAINAAIVTIGLSFNDFVKEKDNNITQMAKILDIEASAIEDKLKANKNPDEFIPIINILSSEKVKIAEVMKIKGVIHMSPRGRIYPGGEAFGSLIGYIAPITGEELEKMDGQGYSSSSLIGKAGLEQVYEKRLTGESGATIYISRQKDGKEIKEDIILSKASKSGENITLSVDSQLQANIYKGMNKEPGASAAINPKTGEVLALVSSPSYDSNAYTTYKSNTQIAAWKVEKEPFKNRFKAVYSPGSTFKLITAAVGLDNAKIKPEELINIPGLKWQPDKSWGTNMVTRVSDKIERVNLLDAFVYSDNIYFARAALKIGTEEFIKGSNKFGIGEKLPIDYPIAISQVANDNVIKNDVALADTGYGQGEVLMSPLQIALAYSAVVNEGNIMSPTLENFNALVTSKVWKSSIISKNNTKTLKDDLTQVIENPNGTGHGAKISGVNLAGKTGTAELKKDAKDITAEENGWFICMNTDNPKIVVSMIMENVKNTGGSHHVVPIVKGVMENYLKTASK</sequence>
<dbReference type="GO" id="GO:0005886">
    <property type="term" value="C:plasma membrane"/>
    <property type="evidence" value="ECO:0007669"/>
    <property type="project" value="TreeGrafter"/>
</dbReference>
<accession>A0AA47ENQ7</accession>
<dbReference type="Pfam" id="PF03717">
    <property type="entry name" value="PBP_dimer"/>
    <property type="match status" value="1"/>
</dbReference>
<dbReference type="Gene3D" id="3.30.1390.30">
    <property type="entry name" value="Penicillin-binding protein 2a, domain 3"/>
    <property type="match status" value="1"/>
</dbReference>
<evidence type="ECO:0000256" key="1">
    <source>
        <dbReference type="ARBA" id="ARBA00004370"/>
    </source>
</evidence>
<dbReference type="PANTHER" id="PTHR30627">
    <property type="entry name" value="PEPTIDOGLYCAN D,D-TRANSPEPTIDASE"/>
    <property type="match status" value="1"/>
</dbReference>
<dbReference type="PANTHER" id="PTHR30627:SF25">
    <property type="entry name" value="PENICILLIN-BINDING PROTEIN 3"/>
    <property type="match status" value="1"/>
</dbReference>
<dbReference type="SUPFAM" id="SSF54427">
    <property type="entry name" value="NTF2-like"/>
    <property type="match status" value="1"/>
</dbReference>
<feature type="domain" description="NTF2-like N-terminal transpeptidase" evidence="6">
    <location>
        <begin position="34"/>
        <end position="155"/>
    </location>
</feature>
<dbReference type="GO" id="GO:0071555">
    <property type="term" value="P:cell wall organization"/>
    <property type="evidence" value="ECO:0007669"/>
    <property type="project" value="TreeGrafter"/>
</dbReference>
<dbReference type="EMBL" id="CP086239">
    <property type="protein sequence ID" value="WAG61968.1"/>
    <property type="molecule type" value="Genomic_DNA"/>
</dbReference>
<keyword evidence="3" id="KW-0472">Membrane</keyword>
<gene>
    <name evidence="7" type="ORF">LL038_06910</name>
</gene>
<dbReference type="InterPro" id="IPR032710">
    <property type="entry name" value="NTF2-like_dom_sf"/>
</dbReference>
<dbReference type="Gene3D" id="3.10.450.100">
    <property type="entry name" value="NTF2-like, domain 1"/>
    <property type="match status" value="1"/>
</dbReference>
<evidence type="ECO:0000313" key="8">
    <source>
        <dbReference type="Proteomes" id="UP001164733"/>
    </source>
</evidence>
<dbReference type="InterPro" id="IPR005311">
    <property type="entry name" value="PBP_dimer"/>
</dbReference>
<dbReference type="Gene3D" id="3.90.1310.10">
    <property type="entry name" value="Penicillin-binding protein 2a (Domain 2)"/>
    <property type="match status" value="1"/>
</dbReference>
<dbReference type="RefSeq" id="WP_253200040.1">
    <property type="nucleotide sequence ID" value="NZ_CP086239.1"/>
</dbReference>
<dbReference type="Proteomes" id="UP001164733">
    <property type="component" value="Chromosome"/>
</dbReference>
<reference evidence="7" key="1">
    <citation type="submission" date="2021-11" db="EMBL/GenBank/DDBJ databases">
        <title>Clostridia strains as spoilage organisms.</title>
        <authorList>
            <person name="Wambui J."/>
            <person name="Stevens M.J.A."/>
            <person name="Stephan R."/>
        </authorList>
    </citation>
    <scope>NUCLEOTIDE SEQUENCE</scope>
    <source>
        <strain evidence="7">CF009</strain>
    </source>
</reference>
<evidence type="ECO:0000259" key="4">
    <source>
        <dbReference type="Pfam" id="PF00905"/>
    </source>
</evidence>
<proteinExistence type="inferred from homology"/>
<evidence type="ECO:0000313" key="7">
    <source>
        <dbReference type="EMBL" id="WAG61968.1"/>
    </source>
</evidence>
<dbReference type="SUPFAM" id="SSF56601">
    <property type="entry name" value="beta-lactamase/transpeptidase-like"/>
    <property type="match status" value="1"/>
</dbReference>
<comment type="subcellular location">
    <subcellularLocation>
        <location evidence="1">Membrane</location>
    </subcellularLocation>
</comment>
<dbReference type="InterPro" id="IPR050515">
    <property type="entry name" value="Beta-lactam/transpept"/>
</dbReference>
<feature type="domain" description="Penicillin-binding protein dimerisation" evidence="5">
    <location>
        <begin position="164"/>
        <end position="332"/>
    </location>
</feature>
<dbReference type="InterPro" id="IPR036138">
    <property type="entry name" value="PBP_dimer_sf"/>
</dbReference>
<feature type="domain" description="Penicillin-binding protein transpeptidase" evidence="4">
    <location>
        <begin position="370"/>
        <end position="682"/>
    </location>
</feature>
<dbReference type="InterPro" id="IPR007887">
    <property type="entry name" value="MecA_N"/>
</dbReference>
<evidence type="ECO:0000256" key="3">
    <source>
        <dbReference type="ARBA" id="ARBA00023136"/>
    </source>
</evidence>
<dbReference type="InterPro" id="IPR012338">
    <property type="entry name" value="Beta-lactam/transpept-like"/>
</dbReference>
<protein>
    <submittedName>
        <fullName evidence="7">Penicillin-binding transpeptidase domain-containing protein</fullName>
    </submittedName>
</protein>